<evidence type="ECO:0000313" key="2">
    <source>
        <dbReference type="Proteomes" id="UP000814140"/>
    </source>
</evidence>
<dbReference type="EMBL" id="MU277187">
    <property type="protein sequence ID" value="KAI0068987.1"/>
    <property type="molecule type" value="Genomic_DNA"/>
</dbReference>
<keyword evidence="2" id="KW-1185">Reference proteome</keyword>
<proteinExistence type="predicted"/>
<protein>
    <submittedName>
        <fullName evidence="1">Uncharacterized protein</fullName>
    </submittedName>
</protein>
<name>A0ACB8TKL8_9AGAM</name>
<sequence length="702" mass="76942">MAAPSLKDMAQAAVQTNKEHQYALKVYAERLEAELKIADKLLAVAEADEDEPPVDVAGSVQIPGARKPLGLLSSAELSSESSPFHDDAMRRQRYIALTEIHPMKSKELEVLAEAVRLENYRLRAYEAQRKGEVPFFNPRETPRDLEINVEGLDWERVASKVVSDSSAIVQRTAQECKIRWLGGRHPHINHSQWTPSEVIKAKELVEGIEGDVDWVDIAKQLGTNRTPIDVMRHTMHRKTHSWNSSADKRLLDAVKIYGTENWALVARTVGEDATAAGCQKRYFRTLDPTITRGSWSPEEDDLLRLAVELYGHAWTEISSIIPGRTNEQCRDRWSERLNPNVTKGKWTGEEDAKLLAAVEDIGQSQWKEVSERVGTGRTDNMCRYRYETLKKRQEAGDTSASDSPAPAAPKARASKGKNRSAVSGDADTELGTAVAQASGSKPSAKPRPRPRPRTKVAKGKHTELDEALAAAETSTRDEVASQQSVLHAKPRPKPRLVKKTPKKTVSGASPASIKPIPGFQKRSRKVRTTGKNTAAVNAAEADVPSQLSEPEQESEHDEAQPGPADSARGKTNLESGTPAQTPVRNKRKRESESTQSSRATKRSRASAKAAAHMPSNEGTEGDDGDNASDGKASPKSGMPEADTRVEDANAQANDAQETSTRKAAESAATKRRTMKPPVPPTRRQPSRAVRGCPIVEANDEDE</sequence>
<comment type="caution">
    <text evidence="1">The sequence shown here is derived from an EMBL/GenBank/DDBJ whole genome shotgun (WGS) entry which is preliminary data.</text>
</comment>
<dbReference type="Proteomes" id="UP000814140">
    <property type="component" value="Unassembled WGS sequence"/>
</dbReference>
<accession>A0ACB8TKL8</accession>
<organism evidence="1 2">
    <name type="scientific">Artomyces pyxidatus</name>
    <dbReference type="NCBI Taxonomy" id="48021"/>
    <lineage>
        <taxon>Eukaryota</taxon>
        <taxon>Fungi</taxon>
        <taxon>Dikarya</taxon>
        <taxon>Basidiomycota</taxon>
        <taxon>Agaricomycotina</taxon>
        <taxon>Agaricomycetes</taxon>
        <taxon>Russulales</taxon>
        <taxon>Auriscalpiaceae</taxon>
        <taxon>Artomyces</taxon>
    </lineage>
</organism>
<reference evidence="1" key="1">
    <citation type="submission" date="2021-03" db="EMBL/GenBank/DDBJ databases">
        <authorList>
            <consortium name="DOE Joint Genome Institute"/>
            <person name="Ahrendt S."/>
            <person name="Looney B.P."/>
            <person name="Miyauchi S."/>
            <person name="Morin E."/>
            <person name="Drula E."/>
            <person name="Courty P.E."/>
            <person name="Chicoki N."/>
            <person name="Fauchery L."/>
            <person name="Kohler A."/>
            <person name="Kuo A."/>
            <person name="Labutti K."/>
            <person name="Pangilinan J."/>
            <person name="Lipzen A."/>
            <person name="Riley R."/>
            <person name="Andreopoulos W."/>
            <person name="He G."/>
            <person name="Johnson J."/>
            <person name="Barry K.W."/>
            <person name="Grigoriev I.V."/>
            <person name="Nagy L."/>
            <person name="Hibbett D."/>
            <person name="Henrissat B."/>
            <person name="Matheny P.B."/>
            <person name="Labbe J."/>
            <person name="Martin F."/>
        </authorList>
    </citation>
    <scope>NUCLEOTIDE SEQUENCE</scope>
    <source>
        <strain evidence="1">HHB10654</strain>
    </source>
</reference>
<gene>
    <name evidence="1" type="ORF">BV25DRAFT_1817912</name>
</gene>
<reference evidence="1" key="2">
    <citation type="journal article" date="2022" name="New Phytol.">
        <title>Evolutionary transition to the ectomycorrhizal habit in the genomes of a hyperdiverse lineage of mushroom-forming fungi.</title>
        <authorList>
            <person name="Looney B."/>
            <person name="Miyauchi S."/>
            <person name="Morin E."/>
            <person name="Drula E."/>
            <person name="Courty P.E."/>
            <person name="Kohler A."/>
            <person name="Kuo A."/>
            <person name="LaButti K."/>
            <person name="Pangilinan J."/>
            <person name="Lipzen A."/>
            <person name="Riley R."/>
            <person name="Andreopoulos W."/>
            <person name="He G."/>
            <person name="Johnson J."/>
            <person name="Nolan M."/>
            <person name="Tritt A."/>
            <person name="Barry K.W."/>
            <person name="Grigoriev I.V."/>
            <person name="Nagy L.G."/>
            <person name="Hibbett D."/>
            <person name="Henrissat B."/>
            <person name="Matheny P.B."/>
            <person name="Labbe J."/>
            <person name="Martin F.M."/>
        </authorList>
    </citation>
    <scope>NUCLEOTIDE SEQUENCE</scope>
    <source>
        <strain evidence="1">HHB10654</strain>
    </source>
</reference>
<evidence type="ECO:0000313" key="1">
    <source>
        <dbReference type="EMBL" id="KAI0068987.1"/>
    </source>
</evidence>